<gene>
    <name evidence="1" type="ORF">MRB53_010258</name>
</gene>
<organism evidence="1 2">
    <name type="scientific">Persea americana</name>
    <name type="common">Avocado</name>
    <dbReference type="NCBI Taxonomy" id="3435"/>
    <lineage>
        <taxon>Eukaryota</taxon>
        <taxon>Viridiplantae</taxon>
        <taxon>Streptophyta</taxon>
        <taxon>Embryophyta</taxon>
        <taxon>Tracheophyta</taxon>
        <taxon>Spermatophyta</taxon>
        <taxon>Magnoliopsida</taxon>
        <taxon>Magnoliidae</taxon>
        <taxon>Laurales</taxon>
        <taxon>Lauraceae</taxon>
        <taxon>Persea</taxon>
    </lineage>
</organism>
<dbReference type="Proteomes" id="UP001234297">
    <property type="component" value="Chromosome 3"/>
</dbReference>
<sequence>MPQFSCIIVTNIARSLNSKVDALAGITAAMALPERNHYKILVKERLLMPDLGTWEAIADYIANNPLVAKVGVLPAGEDWRQPFIRFMKYEILPEDMKERVSIRRSSPRLYFNEAPWLLYYRLHEGKEK</sequence>
<evidence type="ECO:0000313" key="2">
    <source>
        <dbReference type="Proteomes" id="UP001234297"/>
    </source>
</evidence>
<name>A0ACC2LSI3_PERAE</name>
<keyword evidence="2" id="KW-1185">Reference proteome</keyword>
<dbReference type="EMBL" id="CM056811">
    <property type="protein sequence ID" value="KAJ8635991.1"/>
    <property type="molecule type" value="Genomic_DNA"/>
</dbReference>
<protein>
    <submittedName>
        <fullName evidence="1">Uncharacterized protein</fullName>
    </submittedName>
</protein>
<reference evidence="1 2" key="1">
    <citation type="journal article" date="2022" name="Hortic Res">
        <title>A haplotype resolved chromosomal level avocado genome allows analysis of novel avocado genes.</title>
        <authorList>
            <person name="Nath O."/>
            <person name="Fletcher S.J."/>
            <person name="Hayward A."/>
            <person name="Shaw L.M."/>
            <person name="Masouleh A.K."/>
            <person name="Furtado A."/>
            <person name="Henry R.J."/>
            <person name="Mitter N."/>
        </authorList>
    </citation>
    <scope>NUCLEOTIDE SEQUENCE [LARGE SCALE GENOMIC DNA]</scope>
    <source>
        <strain evidence="2">cv. Hass</strain>
    </source>
</reference>
<proteinExistence type="predicted"/>
<evidence type="ECO:0000313" key="1">
    <source>
        <dbReference type="EMBL" id="KAJ8635991.1"/>
    </source>
</evidence>
<accession>A0ACC2LSI3</accession>
<comment type="caution">
    <text evidence="1">The sequence shown here is derived from an EMBL/GenBank/DDBJ whole genome shotgun (WGS) entry which is preliminary data.</text>
</comment>